<organism evidence="1">
    <name type="scientific">marine sediment metagenome</name>
    <dbReference type="NCBI Taxonomy" id="412755"/>
    <lineage>
        <taxon>unclassified sequences</taxon>
        <taxon>metagenomes</taxon>
        <taxon>ecological metagenomes</taxon>
    </lineage>
</organism>
<reference evidence="1" key="1">
    <citation type="journal article" date="2014" name="Front. Microbiol.">
        <title>High frequency of phylogenetically diverse reductive dehalogenase-homologous genes in deep subseafloor sedimentary metagenomes.</title>
        <authorList>
            <person name="Kawai M."/>
            <person name="Futagami T."/>
            <person name="Toyoda A."/>
            <person name="Takaki Y."/>
            <person name="Nishi S."/>
            <person name="Hori S."/>
            <person name="Arai W."/>
            <person name="Tsubouchi T."/>
            <person name="Morono Y."/>
            <person name="Uchiyama I."/>
            <person name="Ito T."/>
            <person name="Fujiyama A."/>
            <person name="Inagaki F."/>
            <person name="Takami H."/>
        </authorList>
    </citation>
    <scope>NUCLEOTIDE SEQUENCE</scope>
    <source>
        <strain evidence="1">Expedition CK06-06</strain>
    </source>
</reference>
<accession>X1EK02</accession>
<dbReference type="AlphaFoldDB" id="X1EK02"/>
<proteinExistence type="predicted"/>
<dbReference type="InterPro" id="IPR021799">
    <property type="entry name" value="PIN-like_prokaryotic"/>
</dbReference>
<gene>
    <name evidence="1" type="ORF">S03H2_20004</name>
</gene>
<protein>
    <submittedName>
        <fullName evidence="1">Uncharacterized protein</fullName>
    </submittedName>
</protein>
<sequence length="95" mass="11319">MNNFNIHEGEAEALIIYLEKKADLLSTDDNKTIRVCKILKIRYFTTLSFIFLLYNKKRISKEKSLLKINTLEKIGWYKKEVINYFIEKIEIEGDI</sequence>
<evidence type="ECO:0000313" key="1">
    <source>
        <dbReference type="EMBL" id="GAH33656.1"/>
    </source>
</evidence>
<comment type="caution">
    <text evidence="1">The sequence shown here is derived from an EMBL/GenBank/DDBJ whole genome shotgun (WGS) entry which is preliminary data.</text>
</comment>
<name>X1EK02_9ZZZZ</name>
<dbReference type="EMBL" id="BARU01010501">
    <property type="protein sequence ID" value="GAH33656.1"/>
    <property type="molecule type" value="Genomic_DNA"/>
</dbReference>
<dbReference type="Pfam" id="PF11848">
    <property type="entry name" value="DUF3368"/>
    <property type="match status" value="1"/>
</dbReference>